<gene>
    <name evidence="1" type="ORF">J8380_10565</name>
</gene>
<reference evidence="1 2" key="1">
    <citation type="submission" date="2021-04" db="EMBL/GenBank/DDBJ databases">
        <title>Genomics, taxonomy and metabolism of representatives of sulfur bacteria of the genus Thiothrix: Thiothrix fructosivorans QT, Thiothrix unzii A1T and three new species, Thiothrix subterranea sp. nov., Thiothrix litoralis sp. nov. and 'Candidatus Thiothrix anitrata' sp. nov.</title>
        <authorList>
            <person name="Ravin N.V."/>
            <person name="Smolyakov D."/>
            <person name="Rudenko T.S."/>
            <person name="Mardanov A.V."/>
            <person name="Beletsky A.V."/>
            <person name="Markov N.D."/>
            <person name="Fomenkov A.I."/>
            <person name="Roberts R.J."/>
            <person name="Karnachuk O.V."/>
            <person name="Novikov A."/>
            <person name="Grabovich M.Y."/>
        </authorList>
    </citation>
    <scope>NUCLEOTIDE SEQUENCE [LARGE SCALE GENOMIC DNA]</scope>
    <source>
        <strain evidence="1 2">A52</strain>
    </source>
</reference>
<protein>
    <submittedName>
        <fullName evidence="1">Uncharacterized protein</fullName>
    </submittedName>
</protein>
<evidence type="ECO:0000313" key="1">
    <source>
        <dbReference type="EMBL" id="QTR48736.1"/>
    </source>
</evidence>
<dbReference type="Proteomes" id="UP000672027">
    <property type="component" value="Chromosome"/>
</dbReference>
<dbReference type="SUPFAM" id="SSF53756">
    <property type="entry name" value="UDP-Glycosyltransferase/glycogen phosphorylase"/>
    <property type="match status" value="1"/>
</dbReference>
<proteinExistence type="predicted"/>
<accession>A0ABX7WZG2</accession>
<sequence length="165" mass="18385">MEQRISKYINTLPIIARASDYRRNVSGYPPTATVIATLSVMLKSVTELDLQATPMRKKTSQIYVVHIITSLATDGAATMLYRILAHTNRSHYYPVVISLDEDTGHADKIRAHGIPVHCLNMANSLTSGWHILRLVRLLRELDPDMIQGWLYHGNLAASIANHGAV</sequence>
<dbReference type="RefSeq" id="WP_210225618.1">
    <property type="nucleotide sequence ID" value="NZ_CP072800.1"/>
</dbReference>
<dbReference type="EMBL" id="CP072800">
    <property type="protein sequence ID" value="QTR48736.1"/>
    <property type="molecule type" value="Genomic_DNA"/>
</dbReference>
<name>A0ABX7WZG2_9GAMM</name>
<keyword evidence="2" id="KW-1185">Reference proteome</keyword>
<evidence type="ECO:0000313" key="2">
    <source>
        <dbReference type="Proteomes" id="UP000672027"/>
    </source>
</evidence>
<organism evidence="1 2">
    <name type="scientific">Candidatus Thiothrix anitrata</name>
    <dbReference type="NCBI Taxonomy" id="2823902"/>
    <lineage>
        <taxon>Bacteria</taxon>
        <taxon>Pseudomonadati</taxon>
        <taxon>Pseudomonadota</taxon>
        <taxon>Gammaproteobacteria</taxon>
        <taxon>Thiotrichales</taxon>
        <taxon>Thiotrichaceae</taxon>
        <taxon>Thiothrix</taxon>
    </lineage>
</organism>